<protein>
    <submittedName>
        <fullName evidence="1">Uncharacterized protein</fullName>
    </submittedName>
</protein>
<proteinExistence type="predicted"/>
<organism evidence="1 2">
    <name type="scientific">Laribacter hongkongensis</name>
    <dbReference type="NCBI Taxonomy" id="168471"/>
    <lineage>
        <taxon>Bacteria</taxon>
        <taxon>Pseudomonadati</taxon>
        <taxon>Pseudomonadota</taxon>
        <taxon>Betaproteobacteria</taxon>
        <taxon>Neisseriales</taxon>
        <taxon>Aquaspirillaceae</taxon>
        <taxon>Laribacter</taxon>
    </lineage>
</organism>
<dbReference type="Proteomes" id="UP000197424">
    <property type="component" value="Chromosome"/>
</dbReference>
<accession>A0A248LJU7</accession>
<dbReference type="RefSeq" id="WP_147640169.1">
    <property type="nucleotide sequence ID" value="NZ_CP022115.1"/>
</dbReference>
<dbReference type="AlphaFoldDB" id="A0A248LJU7"/>
<dbReference type="EMBL" id="CP022115">
    <property type="protein sequence ID" value="ASJ24636.1"/>
    <property type="molecule type" value="Genomic_DNA"/>
</dbReference>
<name>A0A248LJU7_9NEIS</name>
<reference evidence="2" key="1">
    <citation type="submission" date="2017-06" db="EMBL/GenBank/DDBJ databases">
        <title>Whole genome sequence of Laribacter hongkongensis LHGZ1.</title>
        <authorList>
            <person name="Chen D."/>
            <person name="Wu H."/>
            <person name="Chen J."/>
        </authorList>
    </citation>
    <scope>NUCLEOTIDE SEQUENCE [LARGE SCALE GENOMIC DNA]</scope>
    <source>
        <strain evidence="2">LHGZ1</strain>
    </source>
</reference>
<dbReference type="OrthoDB" id="6117634at2"/>
<sequence>MSASGHMRLEACLLVLALWSCGVRAESLDVCYGYGCHKQAAFDVSPADMQELAGLFAGVESAADERQAIARAIGLIERIGARTTLIGGDRGGNFADGAAEGRRDCVDHSTSTSAWLVWLVRQGWVRFHQPMGRTWRAPWIVDLHYTAWMRDDQGQDWAVDSWFFDNGHDAVVVPLPVWNEGYSPS</sequence>
<evidence type="ECO:0000313" key="1">
    <source>
        <dbReference type="EMBL" id="ASJ24636.1"/>
    </source>
</evidence>
<evidence type="ECO:0000313" key="2">
    <source>
        <dbReference type="Proteomes" id="UP000197424"/>
    </source>
</evidence>
<gene>
    <name evidence="1" type="ORF">LHGZ1_1805</name>
</gene>